<accession>A0A0D9Z583</accession>
<sequence>MGESAALTPEKVGAVGSGSGLAPGARGSGGGREIGAAAGSGEPSAAVFLREVVGAEEDADGGCDRELRQRRTLTTSPLHGEGGSDGGGS</sequence>
<reference evidence="2" key="2">
    <citation type="submission" date="2018-05" db="EMBL/GenBank/DDBJ databases">
        <title>OgluRS3 (Oryza glumaepatula Reference Sequence Version 3).</title>
        <authorList>
            <person name="Zhang J."/>
            <person name="Kudrna D."/>
            <person name="Lee S."/>
            <person name="Talag J."/>
            <person name="Welchert J."/>
            <person name="Wing R.A."/>
        </authorList>
    </citation>
    <scope>NUCLEOTIDE SEQUENCE [LARGE SCALE GENOMIC DNA]</scope>
</reference>
<evidence type="ECO:0000313" key="2">
    <source>
        <dbReference type="EnsemblPlants" id="OGLUM03G12020.1"/>
    </source>
</evidence>
<feature type="region of interest" description="Disordered" evidence="1">
    <location>
        <begin position="1"/>
        <end position="42"/>
    </location>
</feature>
<feature type="compositionally biased region" description="Gly residues" evidence="1">
    <location>
        <begin position="15"/>
        <end position="33"/>
    </location>
</feature>
<evidence type="ECO:0000256" key="1">
    <source>
        <dbReference type="SAM" id="MobiDB-lite"/>
    </source>
</evidence>
<dbReference type="EnsemblPlants" id="OGLUM03G12020.1">
    <property type="protein sequence ID" value="OGLUM03G12020.1"/>
    <property type="gene ID" value="OGLUM03G12020"/>
</dbReference>
<evidence type="ECO:0000313" key="3">
    <source>
        <dbReference type="Proteomes" id="UP000026961"/>
    </source>
</evidence>
<protein>
    <recommendedName>
        <fullName evidence="4">DUF834 domain-containing protein</fullName>
    </recommendedName>
</protein>
<organism evidence="2">
    <name type="scientific">Oryza glumipatula</name>
    <dbReference type="NCBI Taxonomy" id="40148"/>
    <lineage>
        <taxon>Eukaryota</taxon>
        <taxon>Viridiplantae</taxon>
        <taxon>Streptophyta</taxon>
        <taxon>Embryophyta</taxon>
        <taxon>Tracheophyta</taxon>
        <taxon>Spermatophyta</taxon>
        <taxon>Magnoliopsida</taxon>
        <taxon>Liliopsida</taxon>
        <taxon>Poales</taxon>
        <taxon>Poaceae</taxon>
        <taxon>BOP clade</taxon>
        <taxon>Oryzoideae</taxon>
        <taxon>Oryzeae</taxon>
        <taxon>Oryzinae</taxon>
        <taxon>Oryza</taxon>
    </lineage>
</organism>
<dbReference type="HOGENOM" id="CLU_2458419_0_0_1"/>
<dbReference type="AlphaFoldDB" id="A0A0D9Z583"/>
<evidence type="ECO:0008006" key="4">
    <source>
        <dbReference type="Google" id="ProtNLM"/>
    </source>
</evidence>
<dbReference type="Proteomes" id="UP000026961">
    <property type="component" value="Chromosome 3"/>
</dbReference>
<reference evidence="2" key="1">
    <citation type="submission" date="2015-04" db="UniProtKB">
        <authorList>
            <consortium name="EnsemblPlants"/>
        </authorList>
    </citation>
    <scope>IDENTIFICATION</scope>
</reference>
<keyword evidence="3" id="KW-1185">Reference proteome</keyword>
<feature type="compositionally biased region" description="Gly residues" evidence="1">
    <location>
        <begin position="80"/>
        <end position="89"/>
    </location>
</feature>
<name>A0A0D9Z583_9ORYZ</name>
<proteinExistence type="predicted"/>
<dbReference type="Gramene" id="OGLUM03G12020.1">
    <property type="protein sequence ID" value="OGLUM03G12020.1"/>
    <property type="gene ID" value="OGLUM03G12020"/>
</dbReference>
<feature type="region of interest" description="Disordered" evidence="1">
    <location>
        <begin position="56"/>
        <end position="89"/>
    </location>
</feature>